<dbReference type="RefSeq" id="WP_216878144.1">
    <property type="nucleotide sequence ID" value="NZ_JAERQM010000006.1"/>
</dbReference>
<feature type="domain" description="T6SS Phospholipase effector Tle1-like catalytic" evidence="2">
    <location>
        <begin position="7"/>
        <end position="296"/>
    </location>
</feature>
<keyword evidence="4" id="KW-1185">Reference proteome</keyword>
<dbReference type="EMBL" id="JAERQM010000006">
    <property type="protein sequence ID" value="MBU8546140.1"/>
    <property type="molecule type" value="Genomic_DNA"/>
</dbReference>
<accession>A0ABS6HBM4</accession>
<evidence type="ECO:0000256" key="1">
    <source>
        <dbReference type="SAM" id="MobiDB-lite"/>
    </source>
</evidence>
<reference evidence="3 4" key="1">
    <citation type="submission" date="2021-01" db="EMBL/GenBank/DDBJ databases">
        <title>Roseomonas sp. nov, a bacterium isolated from an oil production mixture in Yumen Oilfield.</title>
        <authorList>
            <person name="Wu D."/>
        </authorList>
    </citation>
    <scope>NUCLEOTIDE SEQUENCE [LARGE SCALE GENOMIC DNA]</scope>
    <source>
        <strain evidence="3 4">ROY-5-3</strain>
    </source>
</reference>
<dbReference type="Proteomes" id="UP000689967">
    <property type="component" value="Unassembled WGS sequence"/>
</dbReference>
<dbReference type="Pfam" id="PF09994">
    <property type="entry name" value="T6SS_Tle1-like_cat"/>
    <property type="match status" value="1"/>
</dbReference>
<evidence type="ECO:0000313" key="3">
    <source>
        <dbReference type="EMBL" id="MBU8546140.1"/>
    </source>
</evidence>
<sequence length="790" mass="87616">MAESSGRNIVLLSDGTGNSSRSLFQTNVRRVYEALDLADPKDPKHPRQFAYYDDGVGTSSFRPLALLGGAFGFGLSRNVRDLYAFLCRTYRPGDRIYAFGFSRGAFTVRVTVGLIVNQGIVAHDGDEATLERNVQAAWRAYRRERYGGRPLTVAWRVVRDAVIGAYETALGMTPFAEVPRHRIGEAGEGTIEFVGVWDTVDAYGLPIEELTRAVDVVLFPFTMPNGDLAKEVRRARHALSLDDQRNTFHPRLWNEKLEQDPDRIRQVWFAGVHADVGGGYPDAGLAHVTLEWMLAEAVAAVPGHEGLRFSEEIRARQRVLADENAPMHDSRAGLASYYRYKPRRLSSLAHQPTGLTRGYEVELRRVTVHESVLRRISVGQDGYAPISLPPSFLVQPVEAGAADTRKSEACLWDNQNPSEAENDFARQQEHVWNFVWWRRVAYFTTLIGTTFLAIMPLHKGVATCSSWACPLSPLLSAAEHVLPGFASTWTQVFASHPATTLAGIAVVLAGTVTGRHLDVRIPDEMRRLWYRTKLRPDRHSGMVAFAEPRDPGRLNSAVQTFRTSQVYSAFWDLAGRIVLPTTAFAFGALLLLGGLNAALLSAMESGEGVCGNSEVMTEGSTFRTSSLCHRVLDKAEMGGTYLIRVTIPARDPGPSKPPQDGCQPTSPAASAEWWDCQMPAGPNGIHRGAEEWWMPLAVPFRRHLGEPWHKLMARIGNNGSDVYAPDWRLAPDQGATTYRAQIRARRSGPIYLYVNDAAPVLRIGQFYGSNNWGTADVTVELLDREVPRHD</sequence>
<dbReference type="PANTHER" id="PTHR33840:SF1">
    <property type="entry name" value="TLE1 PHOSPHOLIPASE DOMAIN-CONTAINING PROTEIN"/>
    <property type="match status" value="1"/>
</dbReference>
<evidence type="ECO:0000313" key="4">
    <source>
        <dbReference type="Proteomes" id="UP000689967"/>
    </source>
</evidence>
<comment type="caution">
    <text evidence="3">The sequence shown here is derived from an EMBL/GenBank/DDBJ whole genome shotgun (WGS) entry which is preliminary data.</text>
</comment>
<gene>
    <name evidence="3" type="ORF">JJQ90_20630</name>
</gene>
<organism evidence="3 4">
    <name type="scientific">Falsiroseomonas oleicola</name>
    <dbReference type="NCBI Taxonomy" id="2801474"/>
    <lineage>
        <taxon>Bacteria</taxon>
        <taxon>Pseudomonadati</taxon>
        <taxon>Pseudomonadota</taxon>
        <taxon>Alphaproteobacteria</taxon>
        <taxon>Acetobacterales</taxon>
        <taxon>Roseomonadaceae</taxon>
        <taxon>Falsiroseomonas</taxon>
    </lineage>
</organism>
<dbReference type="PANTHER" id="PTHR33840">
    <property type="match status" value="1"/>
</dbReference>
<feature type="region of interest" description="Disordered" evidence="1">
    <location>
        <begin position="649"/>
        <end position="668"/>
    </location>
</feature>
<proteinExistence type="predicted"/>
<protein>
    <submittedName>
        <fullName evidence="3">DUF2235 domain-containing protein</fullName>
    </submittedName>
</protein>
<evidence type="ECO:0000259" key="2">
    <source>
        <dbReference type="Pfam" id="PF09994"/>
    </source>
</evidence>
<name>A0ABS6HBM4_9PROT</name>
<dbReference type="InterPro" id="IPR018712">
    <property type="entry name" value="Tle1-like_cat"/>
</dbReference>